<dbReference type="GO" id="GO:0016298">
    <property type="term" value="F:lipase activity"/>
    <property type="evidence" value="ECO:0007669"/>
    <property type="project" value="InterPro"/>
</dbReference>
<dbReference type="InterPro" id="IPR051058">
    <property type="entry name" value="GDSL_Est/Lipase"/>
</dbReference>
<dbReference type="InterPro" id="IPR008265">
    <property type="entry name" value="Lipase_GDSL_AS"/>
</dbReference>
<dbReference type="EMBL" id="FNXF01000011">
    <property type="protein sequence ID" value="SEI01688.1"/>
    <property type="molecule type" value="Genomic_DNA"/>
</dbReference>
<dbReference type="OrthoDB" id="5292073at2"/>
<proteinExistence type="predicted"/>
<reference evidence="3" key="1">
    <citation type="submission" date="2016-10" db="EMBL/GenBank/DDBJ databases">
        <authorList>
            <person name="Varghese N."/>
            <person name="Submissions S."/>
        </authorList>
    </citation>
    <scope>NUCLEOTIDE SEQUENCE [LARGE SCALE GENOMIC DNA]</scope>
    <source>
        <strain evidence="3">DSM 17616</strain>
    </source>
</reference>
<gene>
    <name evidence="2" type="ORF">SAMN05660691_02835</name>
</gene>
<organism evidence="2 3">
    <name type="scientific">Rheinheimera pacifica</name>
    <dbReference type="NCBI Taxonomy" id="173990"/>
    <lineage>
        <taxon>Bacteria</taxon>
        <taxon>Pseudomonadati</taxon>
        <taxon>Pseudomonadota</taxon>
        <taxon>Gammaproteobacteria</taxon>
        <taxon>Chromatiales</taxon>
        <taxon>Chromatiaceae</taxon>
        <taxon>Rheinheimera</taxon>
    </lineage>
</organism>
<dbReference type="PANTHER" id="PTHR45648:SF22">
    <property type="entry name" value="GDSL LIPASE_ACYLHYDROLASE FAMILY PROTEIN (AFU_ORTHOLOGUE AFUA_4G14700)"/>
    <property type="match status" value="1"/>
</dbReference>
<dbReference type="PROSITE" id="PS01098">
    <property type="entry name" value="LIPASE_GDSL_SER"/>
    <property type="match status" value="1"/>
</dbReference>
<accession>A0A1H6MQK2</accession>
<dbReference type="AlphaFoldDB" id="A0A1H6MQK2"/>
<dbReference type="SUPFAM" id="SSF52266">
    <property type="entry name" value="SGNH hydrolase"/>
    <property type="match status" value="1"/>
</dbReference>
<evidence type="ECO:0000313" key="3">
    <source>
        <dbReference type="Proteomes" id="UP000199371"/>
    </source>
</evidence>
<dbReference type="Pfam" id="PF00657">
    <property type="entry name" value="Lipase_GDSL"/>
    <property type="match status" value="1"/>
</dbReference>
<evidence type="ECO:0000313" key="2">
    <source>
        <dbReference type="EMBL" id="SEI01688.1"/>
    </source>
</evidence>
<keyword evidence="3" id="KW-1185">Reference proteome</keyword>
<dbReference type="PANTHER" id="PTHR45648">
    <property type="entry name" value="GDSL LIPASE/ACYLHYDROLASE FAMILY PROTEIN (AFU_ORTHOLOGUE AFUA_4G14700)"/>
    <property type="match status" value="1"/>
</dbReference>
<dbReference type="Proteomes" id="UP000199371">
    <property type="component" value="Unassembled WGS sequence"/>
</dbReference>
<sequence>MKTIRPLRWLKLVVLSISFTLLALPASASLIFSDIYIFGDSLSDTGNTRATVPLGSFGPVAALAGYGPNGRFSNGNLWHEYLADELGLTSSRSTGGGNNFAYGGARIDNTSGVSTGVMNQYNQYLNRLNGASFDTDALYVAWAGGNDMRDLVGAANPLMMVTSIIGNFQLMLTDMIARGAMTLLVPNLPDLGSIPEFASTTDSQSGTEVSLLWNDLLEEMLIDLSKQSLAQIYMLDVYSIFDSILANPLSEGFTNTTDECRSVTGGILAAERSCANASQYVFWDEIHPTTRAHSILGREAYALLVSGVTVYQQVPEPAGIVLFVLAMVYLVRRRILH</sequence>
<dbReference type="CDD" id="cd01846">
    <property type="entry name" value="fatty_acyltransferase_like"/>
    <property type="match status" value="1"/>
</dbReference>
<keyword evidence="1" id="KW-0378">Hydrolase</keyword>
<dbReference type="GO" id="GO:0006629">
    <property type="term" value="P:lipid metabolic process"/>
    <property type="evidence" value="ECO:0007669"/>
    <property type="project" value="InterPro"/>
</dbReference>
<dbReference type="Gene3D" id="3.40.50.1110">
    <property type="entry name" value="SGNH hydrolase"/>
    <property type="match status" value="1"/>
</dbReference>
<dbReference type="STRING" id="173990.SAMN05660691_02835"/>
<evidence type="ECO:0000256" key="1">
    <source>
        <dbReference type="ARBA" id="ARBA00022801"/>
    </source>
</evidence>
<dbReference type="InterPro" id="IPR001087">
    <property type="entry name" value="GDSL"/>
</dbReference>
<dbReference type="InterPro" id="IPR036514">
    <property type="entry name" value="SGNH_hydro_sf"/>
</dbReference>
<dbReference type="RefSeq" id="WP_092794645.1">
    <property type="nucleotide sequence ID" value="NZ_FNXF01000011.1"/>
</dbReference>
<protein>
    <submittedName>
        <fullName evidence="2">PEP-CTERM protein-sorting domain-containing protein</fullName>
    </submittedName>
</protein>
<name>A0A1H6MQK2_9GAMM</name>